<feature type="compositionally biased region" description="Low complexity" evidence="11">
    <location>
        <begin position="309"/>
        <end position="320"/>
    </location>
</feature>
<dbReference type="PROSITE" id="PS50237">
    <property type="entry name" value="HECT"/>
    <property type="match status" value="1"/>
</dbReference>
<protein>
    <recommendedName>
        <fullName evidence="8">E3 ubiquitin-protein ligase</fullName>
        <ecNumber evidence="8">2.3.2.26</ecNumber>
    </recommendedName>
</protein>
<evidence type="ECO:0000313" key="16">
    <source>
        <dbReference type="Proteomes" id="UP000726737"/>
    </source>
</evidence>
<dbReference type="GO" id="GO:0006886">
    <property type="term" value="P:intracellular protein transport"/>
    <property type="evidence" value="ECO:0007669"/>
    <property type="project" value="UniProtKB-ARBA"/>
</dbReference>
<dbReference type="SMART" id="SM00456">
    <property type="entry name" value="WW"/>
    <property type="match status" value="3"/>
</dbReference>
<dbReference type="Gene3D" id="2.20.70.10">
    <property type="match status" value="2"/>
</dbReference>
<dbReference type="GO" id="GO:0072666">
    <property type="term" value="P:establishment of protein localization to vacuole"/>
    <property type="evidence" value="ECO:0007669"/>
    <property type="project" value="UniProtKB-ARBA"/>
</dbReference>
<keyword evidence="5 8" id="KW-0808">Transferase</keyword>
<dbReference type="InterPro" id="IPR036020">
    <property type="entry name" value="WW_dom_sf"/>
</dbReference>
<dbReference type="InterPro" id="IPR050409">
    <property type="entry name" value="E3_ubiq-protein_ligase"/>
</dbReference>
<dbReference type="Gene3D" id="3.30.2160.10">
    <property type="entry name" value="Hect, E3 ligase catalytic domain"/>
    <property type="match status" value="1"/>
</dbReference>
<dbReference type="PANTHER" id="PTHR11254">
    <property type="entry name" value="HECT DOMAIN UBIQUITIN-PROTEIN LIGASE"/>
    <property type="match status" value="1"/>
</dbReference>
<feature type="compositionally biased region" description="Polar residues" evidence="11">
    <location>
        <begin position="245"/>
        <end position="268"/>
    </location>
</feature>
<sequence length="814" mass="92446">MAYTTQRTIRLTVIAADGLYKRDVFRLPDPFAVVTVDGDQTHTTTVMKKTLNPYWNESFEVNVTNKSILAVQIFDQKKFKKKDQGFLGTVNIQMGDVFDVNNGGDEMLTTELKKSGANDVVVQGKLILNISSNISNQSINNQSISNRALQAVATSHQRTPSVISAISSNAGSSVNRNSMQPSPMALSPSQPNGATAPAPIAMPNTAPNGRQLSPYEDQNGPLPPNWERRVDMLGRTYYVDHNNRTTTWTRPSLNASTPERSQELSNQTEMERRQHNSRALPEERSGGSSPLPGASNTSLPDPAANSSQPAVATTAPGVAPISLNSTTAGSGPLPAGWEQRLTPEGRPYYVDHNTRATTWVDPRRQQYVRMSDPRNATSQVSVHQQPVSQLGALPSGWEMRLTNTARVYFVDHNTKTTTWDDPRLPSSLDQNVPQYKRDFRRKLIYFRSQPALRPVPGQCHIKVRRSHIFEDAYHEIMRQSPTDLKKRLMIKFEGEDGLDYGGLSREFFFLLSHEMFNPFYCLFEYSAHDNYTLQINPHSSINSEHLNYFKFIGRVVGLAIFHRRLLDAFFIVSFYKMILKKKVTLADLESVDADVYRNLNWLLDDETGAETLDTTFSTNDERFGEIVTIDLKENGQNIEVTEENKREYVDLMTEWRITRRFEEQFKAFAEGFHQLIPQELVTVFDERELELLMGGISEIDCDDWKKHTDYRGYTEQDEVVQWFWKCIRSWDSEKKARLLQFTTGTSRIPVNGFKDLQGSDGPRRFTIEKAGEIGQLPKSHTCFNRIDLPPYKSYDVLVQKLTMAVEETVGFGQE</sequence>
<dbReference type="SMART" id="SM00119">
    <property type="entry name" value="HECTc"/>
    <property type="match status" value="1"/>
</dbReference>
<dbReference type="InterPro" id="IPR000008">
    <property type="entry name" value="C2_dom"/>
</dbReference>
<dbReference type="EC" id="2.3.2.26" evidence="8"/>
<evidence type="ECO:0000256" key="9">
    <source>
        <dbReference type="PIRSR" id="PIRSR001569-1"/>
    </source>
</evidence>
<dbReference type="PROSITE" id="PS50020">
    <property type="entry name" value="WW_DOMAIN_2"/>
    <property type="match status" value="3"/>
</dbReference>
<evidence type="ECO:0000259" key="13">
    <source>
        <dbReference type="PROSITE" id="PS50020"/>
    </source>
</evidence>
<dbReference type="FunFam" id="3.30.2410.10:FF:000001">
    <property type="entry name" value="E3 ubiquitin-protein ligase NEDD4-like"/>
    <property type="match status" value="1"/>
</dbReference>
<comment type="subcellular location">
    <subcellularLocation>
        <location evidence="2">Cytoplasm</location>
    </subcellularLocation>
</comment>
<proteinExistence type="predicted"/>
<dbReference type="InterPro" id="IPR035983">
    <property type="entry name" value="Hect_E3_ubiquitin_ligase"/>
</dbReference>
<dbReference type="PANTHER" id="PTHR11254:SF440">
    <property type="entry name" value="E3 UBIQUITIN-PROTEIN LIGASE NEDD-4"/>
    <property type="match status" value="1"/>
</dbReference>
<evidence type="ECO:0000256" key="11">
    <source>
        <dbReference type="SAM" id="MobiDB-lite"/>
    </source>
</evidence>
<dbReference type="InterPro" id="IPR035892">
    <property type="entry name" value="C2_domain_sf"/>
</dbReference>
<dbReference type="GO" id="GO:0006511">
    <property type="term" value="P:ubiquitin-dependent protein catabolic process"/>
    <property type="evidence" value="ECO:0007669"/>
    <property type="project" value="InterPro"/>
</dbReference>
<dbReference type="PROSITE" id="PS01159">
    <property type="entry name" value="WW_DOMAIN_1"/>
    <property type="match status" value="3"/>
</dbReference>
<dbReference type="SMART" id="SM00239">
    <property type="entry name" value="C2"/>
    <property type="match status" value="1"/>
</dbReference>
<feature type="compositionally biased region" description="Polar residues" evidence="11">
    <location>
        <begin position="294"/>
        <end position="308"/>
    </location>
</feature>
<dbReference type="Gene3D" id="3.30.2410.10">
    <property type="entry name" value="Hect, E3 ligase catalytic domain"/>
    <property type="match status" value="1"/>
</dbReference>
<evidence type="ECO:0000313" key="15">
    <source>
        <dbReference type="EMBL" id="KAG0263617.1"/>
    </source>
</evidence>
<gene>
    <name evidence="15" type="ORF">BG011_008467</name>
</gene>
<feature type="domain" description="WW" evidence="13">
    <location>
        <begin position="391"/>
        <end position="424"/>
    </location>
</feature>
<feature type="compositionally biased region" description="Polar residues" evidence="11">
    <location>
        <begin position="168"/>
        <end position="193"/>
    </location>
</feature>
<dbReference type="InterPro" id="IPR000569">
    <property type="entry name" value="HECT_dom"/>
</dbReference>
<dbReference type="FunFam" id="2.20.70.10:FF:000017">
    <property type="entry name" value="E3 ubiquitin-protein ligase"/>
    <property type="match status" value="1"/>
</dbReference>
<evidence type="ECO:0000256" key="10">
    <source>
        <dbReference type="PROSITE-ProRule" id="PRU00104"/>
    </source>
</evidence>
<evidence type="ECO:0000256" key="8">
    <source>
        <dbReference type="PIRNR" id="PIRNR001569"/>
    </source>
</evidence>
<dbReference type="GO" id="GO:0007034">
    <property type="term" value="P:vacuolar transport"/>
    <property type="evidence" value="ECO:0007669"/>
    <property type="project" value="UniProtKB-ARBA"/>
</dbReference>
<dbReference type="Pfam" id="PF00632">
    <property type="entry name" value="HECT"/>
    <property type="match status" value="1"/>
</dbReference>
<keyword evidence="4" id="KW-0963">Cytoplasm</keyword>
<dbReference type="OrthoDB" id="8068875at2759"/>
<dbReference type="InterPro" id="IPR024928">
    <property type="entry name" value="E3_ub_ligase_SMURF1"/>
</dbReference>
<dbReference type="GO" id="GO:0061630">
    <property type="term" value="F:ubiquitin protein ligase activity"/>
    <property type="evidence" value="ECO:0007669"/>
    <property type="project" value="UniProtKB-EC"/>
</dbReference>
<feature type="domain" description="C2" evidence="12">
    <location>
        <begin position="1"/>
        <end position="110"/>
    </location>
</feature>
<evidence type="ECO:0000259" key="12">
    <source>
        <dbReference type="PROSITE" id="PS50004"/>
    </source>
</evidence>
<evidence type="ECO:0000256" key="4">
    <source>
        <dbReference type="ARBA" id="ARBA00022490"/>
    </source>
</evidence>
<dbReference type="FunFam" id="2.60.40.150:FF:000156">
    <property type="entry name" value="E3 ubiquitin-protein ligase"/>
    <property type="match status" value="1"/>
</dbReference>
<feature type="domain" description="WW" evidence="13">
    <location>
        <begin position="331"/>
        <end position="364"/>
    </location>
</feature>
<accession>A0A9P6U7A1</accession>
<keyword evidence="16" id="KW-1185">Reference proteome</keyword>
<evidence type="ECO:0000256" key="2">
    <source>
        <dbReference type="ARBA" id="ARBA00004496"/>
    </source>
</evidence>
<comment type="pathway">
    <text evidence="3 8">Protein modification; protein ubiquitination.</text>
</comment>
<evidence type="ECO:0000256" key="6">
    <source>
        <dbReference type="ARBA" id="ARBA00022737"/>
    </source>
</evidence>
<feature type="domain" description="WW" evidence="13">
    <location>
        <begin position="220"/>
        <end position="253"/>
    </location>
</feature>
<dbReference type="SUPFAM" id="SSF49562">
    <property type="entry name" value="C2 domain (Calcium/lipid-binding domain, CaLB)"/>
    <property type="match status" value="1"/>
</dbReference>
<feature type="region of interest" description="Disordered" evidence="11">
    <location>
        <begin position="168"/>
        <end position="226"/>
    </location>
</feature>
<dbReference type="CDD" id="cd00201">
    <property type="entry name" value="WW"/>
    <property type="match status" value="3"/>
</dbReference>
<dbReference type="Pfam" id="PF00397">
    <property type="entry name" value="WW"/>
    <property type="match status" value="3"/>
</dbReference>
<dbReference type="SUPFAM" id="SSF51045">
    <property type="entry name" value="WW domain"/>
    <property type="match status" value="3"/>
</dbReference>
<organism evidence="15 16">
    <name type="scientific">Mortierella polycephala</name>
    <dbReference type="NCBI Taxonomy" id="41804"/>
    <lineage>
        <taxon>Eukaryota</taxon>
        <taxon>Fungi</taxon>
        <taxon>Fungi incertae sedis</taxon>
        <taxon>Mucoromycota</taxon>
        <taxon>Mortierellomycotina</taxon>
        <taxon>Mortierellomycetes</taxon>
        <taxon>Mortierellales</taxon>
        <taxon>Mortierellaceae</taxon>
        <taxon>Mortierella</taxon>
    </lineage>
</organism>
<keyword evidence="6" id="KW-0677">Repeat</keyword>
<evidence type="ECO:0000256" key="7">
    <source>
        <dbReference type="ARBA" id="ARBA00022786"/>
    </source>
</evidence>
<dbReference type="Pfam" id="PF00168">
    <property type="entry name" value="C2"/>
    <property type="match status" value="1"/>
</dbReference>
<comment type="catalytic activity">
    <reaction evidence="1 8">
        <text>S-ubiquitinyl-[E2 ubiquitin-conjugating enzyme]-L-cysteine + [acceptor protein]-L-lysine = [E2 ubiquitin-conjugating enzyme]-L-cysteine + N(6)-ubiquitinyl-[acceptor protein]-L-lysine.</text>
        <dbReference type="EC" id="2.3.2.26"/>
    </reaction>
</comment>
<dbReference type="GO" id="GO:0016567">
    <property type="term" value="P:protein ubiquitination"/>
    <property type="evidence" value="ECO:0007669"/>
    <property type="project" value="TreeGrafter"/>
</dbReference>
<dbReference type="FunFam" id="3.90.1750.10:FF:000005">
    <property type="entry name" value="E3 ubiquitin-protein ligase"/>
    <property type="match status" value="1"/>
</dbReference>
<evidence type="ECO:0000256" key="1">
    <source>
        <dbReference type="ARBA" id="ARBA00000885"/>
    </source>
</evidence>
<dbReference type="PROSITE" id="PS50004">
    <property type="entry name" value="C2"/>
    <property type="match status" value="1"/>
</dbReference>
<dbReference type="PIRSF" id="PIRSF001569">
    <property type="entry name" value="E3_ub_ligase_SMURF1"/>
    <property type="match status" value="1"/>
</dbReference>
<name>A0A9P6U7A1_9FUNG</name>
<dbReference type="AlphaFoldDB" id="A0A9P6U7A1"/>
<feature type="region of interest" description="Disordered" evidence="11">
    <location>
        <begin position="245"/>
        <end position="349"/>
    </location>
</feature>
<dbReference type="FunFam" id="2.20.70.10:FF:000011">
    <property type="entry name" value="E3 ubiquitin-protein ligase"/>
    <property type="match status" value="1"/>
</dbReference>
<evidence type="ECO:0000259" key="14">
    <source>
        <dbReference type="PROSITE" id="PS50237"/>
    </source>
</evidence>
<dbReference type="SUPFAM" id="SSF56204">
    <property type="entry name" value="Hect, E3 ligase catalytic domain"/>
    <property type="match status" value="1"/>
</dbReference>
<keyword evidence="7 8" id="KW-0833">Ubl conjugation pathway</keyword>
<evidence type="ECO:0000256" key="5">
    <source>
        <dbReference type="ARBA" id="ARBA00022679"/>
    </source>
</evidence>
<reference evidence="15" key="1">
    <citation type="journal article" date="2020" name="Fungal Divers.">
        <title>Resolving the Mortierellaceae phylogeny through synthesis of multi-gene phylogenetics and phylogenomics.</title>
        <authorList>
            <person name="Vandepol N."/>
            <person name="Liber J."/>
            <person name="Desiro A."/>
            <person name="Na H."/>
            <person name="Kennedy M."/>
            <person name="Barry K."/>
            <person name="Grigoriev I.V."/>
            <person name="Miller A.N."/>
            <person name="O'Donnell K."/>
            <person name="Stajich J.E."/>
            <person name="Bonito G."/>
        </authorList>
    </citation>
    <scope>NUCLEOTIDE SEQUENCE</scope>
    <source>
        <strain evidence="15">KOD948</strain>
    </source>
</reference>
<comment type="caution">
    <text evidence="15">The sequence shown here is derived from an EMBL/GenBank/DDBJ whole genome shotgun (WGS) entry which is preliminary data.</text>
</comment>
<dbReference type="FunFam" id="3.30.2160.10:FF:000001">
    <property type="entry name" value="E3 ubiquitin-protein ligase NEDD4-like"/>
    <property type="match status" value="1"/>
</dbReference>
<dbReference type="EMBL" id="JAAAJA010000070">
    <property type="protein sequence ID" value="KAG0263617.1"/>
    <property type="molecule type" value="Genomic_DNA"/>
</dbReference>
<feature type="active site" description="Glycyl thioester intermediate" evidence="9 10">
    <location>
        <position position="782"/>
    </location>
</feature>
<feature type="compositionally biased region" description="Basic and acidic residues" evidence="11">
    <location>
        <begin position="269"/>
        <end position="285"/>
    </location>
</feature>
<evidence type="ECO:0000256" key="3">
    <source>
        <dbReference type="ARBA" id="ARBA00004906"/>
    </source>
</evidence>
<dbReference type="Gene3D" id="2.60.40.150">
    <property type="entry name" value="C2 domain"/>
    <property type="match status" value="1"/>
</dbReference>
<feature type="domain" description="HECT" evidence="14">
    <location>
        <begin position="480"/>
        <end position="814"/>
    </location>
</feature>
<dbReference type="CDD" id="cd08382">
    <property type="entry name" value="C2_Smurf-like"/>
    <property type="match status" value="1"/>
</dbReference>
<dbReference type="Gene3D" id="3.90.1750.10">
    <property type="entry name" value="Hect, E3 ligase catalytic domains"/>
    <property type="match status" value="1"/>
</dbReference>
<dbReference type="Proteomes" id="UP000726737">
    <property type="component" value="Unassembled WGS sequence"/>
</dbReference>
<dbReference type="GO" id="GO:0005737">
    <property type="term" value="C:cytoplasm"/>
    <property type="evidence" value="ECO:0007669"/>
    <property type="project" value="UniProtKB-SubCell"/>
</dbReference>
<dbReference type="InterPro" id="IPR001202">
    <property type="entry name" value="WW_dom"/>
</dbReference>
<dbReference type="CDD" id="cd00078">
    <property type="entry name" value="HECTc"/>
    <property type="match status" value="1"/>
</dbReference>